<feature type="region of interest" description="Disordered" evidence="5">
    <location>
        <begin position="1"/>
        <end position="24"/>
    </location>
</feature>
<evidence type="ECO:0000256" key="1">
    <source>
        <dbReference type="ARBA" id="ARBA00004123"/>
    </source>
</evidence>
<organism evidence="7 8">
    <name type="scientific">Schizosaccharomyces octosporus (strain yFS286)</name>
    <name type="common">Fission yeast</name>
    <name type="synonym">Octosporomyces octosporus</name>
    <dbReference type="NCBI Taxonomy" id="483514"/>
    <lineage>
        <taxon>Eukaryota</taxon>
        <taxon>Fungi</taxon>
        <taxon>Dikarya</taxon>
        <taxon>Ascomycota</taxon>
        <taxon>Taphrinomycotina</taxon>
        <taxon>Schizosaccharomycetes</taxon>
        <taxon>Schizosaccharomycetales</taxon>
        <taxon>Schizosaccharomycetaceae</taxon>
        <taxon>Schizosaccharomyces</taxon>
    </lineage>
</organism>
<dbReference type="OrthoDB" id="1924577at2759"/>
<dbReference type="Proteomes" id="UP000016088">
    <property type="component" value="Unassembled WGS sequence"/>
</dbReference>
<sequence>MARKKSRSNSAKNQAKIDQPIDERAKVDAIQTYDDVADSEDEFYKSQDKILFDGDSNRKADEDQMSLSDEEVLGLEGSSDEENEQDVEGATSDEEELTGQKKGPVDEEEAFDEKGWGRSAKSYYGGDDYDNENYDEDDEEFDARMEEQEALRLQRKRLEKLTEEDAVDDISQWADKSKIDSSQYEDGLATIEQLDQKISPDMPRSELLKILRTKNPEFELFMEEYKDLKPSYKEIKEKLESTPTALLQAQVNALGAYIAFLTFYFALLRGGEEDIKNHPIMTDLIRCKQTWESFRDLDDVQISKHEPQGEEATNDRLEDPASEASEENEEDDNLSDMQDSAEELDDEELVDGGREAYKVDEEKEDDEEDDITSKFREAKAKGVQKALHNVDDYGESLMLDSMDAEEKAAKRRSLRFYANQIDQKAAKRSRAQTDLSGDTDVPYKERLYERRQRLLREAAARGQDQAQGADLDEEDPENEGLLANKDREVDFADQDALEYYNAVSSKSKSEKRKRKEDHNYERDLVRASRHPELFELGEGDKRGITRDIATNRGLTPHRPKENRNPRLKKRMRYEKAKKKLGSKKAIYKGPPKHGYGGEETGIKAGLVKSIKFQ</sequence>
<evidence type="ECO:0000313" key="8">
    <source>
        <dbReference type="Proteomes" id="UP000016088"/>
    </source>
</evidence>
<feature type="region of interest" description="Disordered" evidence="5">
    <location>
        <begin position="544"/>
        <end position="600"/>
    </location>
</feature>
<feature type="region of interest" description="Disordered" evidence="5">
    <location>
        <begin position="422"/>
        <end position="488"/>
    </location>
</feature>
<keyword evidence="4" id="KW-0539">Nucleus</keyword>
<feature type="compositionally biased region" description="Basic and acidic residues" evidence="5">
    <location>
        <begin position="351"/>
        <end position="361"/>
    </location>
</feature>
<feature type="region of interest" description="Disordered" evidence="5">
    <location>
        <begin position="45"/>
        <end position="147"/>
    </location>
</feature>
<dbReference type="Pfam" id="PF04000">
    <property type="entry name" value="Sas10_Utp3"/>
    <property type="match status" value="1"/>
</dbReference>
<dbReference type="GeneID" id="25030820"/>
<dbReference type="PANTHER" id="PTHR13237">
    <property type="entry name" value="SOMETHING ABOUT SILENCING PROTEIN 10-RELATED"/>
    <property type="match status" value="1"/>
</dbReference>
<dbReference type="GO" id="GO:0000462">
    <property type="term" value="P:maturation of SSU-rRNA from tricistronic rRNA transcript (SSU-rRNA, 5.8S rRNA, LSU-rRNA)"/>
    <property type="evidence" value="ECO:0007669"/>
    <property type="project" value="TreeGrafter"/>
</dbReference>
<reference evidence="7 8" key="1">
    <citation type="journal article" date="2011" name="Science">
        <title>Comparative functional genomics of the fission yeasts.</title>
        <authorList>
            <person name="Rhind N."/>
            <person name="Chen Z."/>
            <person name="Yassour M."/>
            <person name="Thompson D.A."/>
            <person name="Haas B.J."/>
            <person name="Habib N."/>
            <person name="Wapinski I."/>
            <person name="Roy S."/>
            <person name="Lin M.F."/>
            <person name="Heiman D.I."/>
            <person name="Young S.K."/>
            <person name="Furuya K."/>
            <person name="Guo Y."/>
            <person name="Pidoux A."/>
            <person name="Chen H.M."/>
            <person name="Robbertse B."/>
            <person name="Goldberg J.M."/>
            <person name="Aoki K."/>
            <person name="Bayne E.H."/>
            <person name="Berlin A.M."/>
            <person name="Desjardins C.A."/>
            <person name="Dobbs E."/>
            <person name="Dukaj L."/>
            <person name="Fan L."/>
            <person name="FitzGerald M.G."/>
            <person name="French C."/>
            <person name="Gujja S."/>
            <person name="Hansen K."/>
            <person name="Keifenheim D."/>
            <person name="Levin J.Z."/>
            <person name="Mosher R.A."/>
            <person name="Mueller C.A."/>
            <person name="Pfiffner J."/>
            <person name="Priest M."/>
            <person name="Russ C."/>
            <person name="Smialowska A."/>
            <person name="Swoboda P."/>
            <person name="Sykes S.M."/>
            <person name="Vaughn M."/>
            <person name="Vengrova S."/>
            <person name="Yoder R."/>
            <person name="Zeng Q."/>
            <person name="Allshire R."/>
            <person name="Baulcombe D."/>
            <person name="Birren B.W."/>
            <person name="Brown W."/>
            <person name="Ekwall K."/>
            <person name="Kellis M."/>
            <person name="Leatherwood J."/>
            <person name="Levin H."/>
            <person name="Margalit H."/>
            <person name="Martienssen R."/>
            <person name="Nieduszynski C.A."/>
            <person name="Spatafora J.W."/>
            <person name="Friedman N."/>
            <person name="Dalgaard J.Z."/>
            <person name="Baumann P."/>
            <person name="Niki H."/>
            <person name="Regev A."/>
            <person name="Nusbaum C."/>
        </authorList>
    </citation>
    <scope>NUCLEOTIDE SEQUENCE [LARGE SCALE GENOMIC DNA]</scope>
    <source>
        <strain evidence="8">yFS286</strain>
    </source>
</reference>
<feature type="compositionally biased region" description="Low complexity" evidence="5">
    <location>
        <begin position="460"/>
        <end position="469"/>
    </location>
</feature>
<keyword evidence="8" id="KW-1185">Reference proteome</keyword>
<evidence type="ECO:0000256" key="3">
    <source>
        <dbReference type="ARBA" id="ARBA00022553"/>
    </source>
</evidence>
<evidence type="ECO:0000256" key="2">
    <source>
        <dbReference type="ARBA" id="ARBA00010979"/>
    </source>
</evidence>
<feature type="domain" description="Sas10 C-terminal" evidence="6">
    <location>
        <begin position="538"/>
        <end position="612"/>
    </location>
</feature>
<keyword evidence="3" id="KW-0597">Phosphoprotein</keyword>
<feature type="compositionally biased region" description="Acidic residues" evidence="5">
    <location>
        <begin position="320"/>
        <end position="350"/>
    </location>
</feature>
<dbReference type="Pfam" id="PF09368">
    <property type="entry name" value="Sas10"/>
    <property type="match status" value="1"/>
</dbReference>
<dbReference type="GO" id="GO:0032040">
    <property type="term" value="C:small-subunit processome"/>
    <property type="evidence" value="ECO:0007669"/>
    <property type="project" value="TreeGrafter"/>
</dbReference>
<accession>S9QZG4</accession>
<feature type="compositionally biased region" description="Basic residues" evidence="5">
    <location>
        <begin position="565"/>
        <end position="586"/>
    </location>
</feature>
<gene>
    <name evidence="7" type="ORF">SOCG_01840</name>
</gene>
<evidence type="ECO:0000256" key="4">
    <source>
        <dbReference type="ARBA" id="ARBA00023242"/>
    </source>
</evidence>
<dbReference type="InterPro" id="IPR018972">
    <property type="entry name" value="Sas10_C_dom"/>
</dbReference>
<protein>
    <submittedName>
        <fullName evidence="7">U3 snoRNP-associated protein Utp3</fullName>
    </submittedName>
</protein>
<feature type="compositionally biased region" description="Basic and acidic residues" evidence="5">
    <location>
        <begin position="45"/>
        <end position="62"/>
    </location>
</feature>
<feature type="compositionally biased region" description="Basic and acidic residues" evidence="5">
    <location>
        <begin position="371"/>
        <end position="380"/>
    </location>
</feature>
<dbReference type="HOGENOM" id="CLU_019106_1_0_1"/>
<feature type="compositionally biased region" description="Acidic residues" evidence="5">
    <location>
        <begin position="127"/>
        <end position="141"/>
    </location>
</feature>
<dbReference type="eggNOG" id="KOG3118">
    <property type="taxonomic scope" value="Eukaryota"/>
</dbReference>
<feature type="compositionally biased region" description="Basic and acidic residues" evidence="5">
    <location>
        <begin position="441"/>
        <end position="459"/>
    </location>
</feature>
<comment type="similarity">
    <text evidence="2">Belongs to the SAS10 family.</text>
</comment>
<dbReference type="PANTHER" id="PTHR13237:SF8">
    <property type="entry name" value="SOMETHING ABOUT SILENCING PROTEIN 10"/>
    <property type="match status" value="1"/>
</dbReference>
<feature type="compositionally biased region" description="Basic and acidic residues" evidence="5">
    <location>
        <begin position="304"/>
        <end position="319"/>
    </location>
</feature>
<dbReference type="VEuPathDB" id="FungiDB:SOCG_01840"/>
<feature type="region of interest" description="Disordered" evidence="5">
    <location>
        <begin position="304"/>
        <end position="385"/>
    </location>
</feature>
<comment type="subcellular location">
    <subcellularLocation>
        <location evidence="1">Nucleus</location>
    </subcellularLocation>
</comment>
<proteinExistence type="inferred from homology"/>
<feature type="compositionally biased region" description="Acidic residues" evidence="5">
    <location>
        <begin position="68"/>
        <end position="97"/>
    </location>
</feature>
<evidence type="ECO:0000259" key="6">
    <source>
        <dbReference type="Pfam" id="PF09368"/>
    </source>
</evidence>
<feature type="region of interest" description="Disordered" evidence="5">
    <location>
        <begin position="501"/>
        <end position="526"/>
    </location>
</feature>
<dbReference type="InterPro" id="IPR007146">
    <property type="entry name" value="Sas10/Utp3/C1D"/>
</dbReference>
<dbReference type="RefSeq" id="XP_013020247.1">
    <property type="nucleotide sequence ID" value="XM_013164793.1"/>
</dbReference>
<dbReference type="OMA" id="KSMKPVW"/>
<dbReference type="EMBL" id="KE503208">
    <property type="protein sequence ID" value="EPX71625.1"/>
    <property type="molecule type" value="Genomic_DNA"/>
</dbReference>
<evidence type="ECO:0000313" key="7">
    <source>
        <dbReference type="EMBL" id="EPX71625.1"/>
    </source>
</evidence>
<evidence type="ECO:0000256" key="5">
    <source>
        <dbReference type="SAM" id="MobiDB-lite"/>
    </source>
</evidence>
<feature type="compositionally biased region" description="Basic and acidic residues" evidence="5">
    <location>
        <begin position="516"/>
        <end position="526"/>
    </location>
</feature>
<name>S9QZG4_SCHOY</name>
<dbReference type="AlphaFoldDB" id="S9QZG4"/>